<evidence type="ECO:0000256" key="4">
    <source>
        <dbReference type="RuleBase" id="RU003949"/>
    </source>
</evidence>
<evidence type="ECO:0000256" key="1">
    <source>
        <dbReference type="ARBA" id="ARBA00022980"/>
    </source>
</evidence>
<dbReference type="Proteomes" id="UP000680365">
    <property type="component" value="Unassembled WGS sequence"/>
</dbReference>
<proteinExistence type="inferred from homology"/>
<dbReference type="CDD" id="cd00337">
    <property type="entry name" value="Ribosomal_uL14"/>
    <property type="match status" value="1"/>
</dbReference>
<dbReference type="HAMAP" id="MF_01367">
    <property type="entry name" value="Ribosomal_uL14"/>
    <property type="match status" value="1"/>
</dbReference>
<dbReference type="GO" id="GO:0005840">
    <property type="term" value="C:ribosome"/>
    <property type="evidence" value="ECO:0007669"/>
    <property type="project" value="UniProtKB-KW"/>
</dbReference>
<dbReference type="PANTHER" id="PTHR11761:SF3">
    <property type="entry name" value="LARGE RIBOSOMAL SUBUNIT PROTEIN UL14M"/>
    <property type="match status" value="1"/>
</dbReference>
<comment type="function">
    <text evidence="3 5">Binds to 23S rRNA. Forms part of two intersubunit bridges in the 70S ribosome.</text>
</comment>
<comment type="caution">
    <text evidence="6">The sequence shown here is derived from an EMBL/GenBank/DDBJ whole genome shotgun (WGS) entry which is preliminary data.</text>
</comment>
<evidence type="ECO:0000313" key="6">
    <source>
        <dbReference type="EMBL" id="MBS8121896.1"/>
    </source>
</evidence>
<evidence type="ECO:0000313" key="7">
    <source>
        <dbReference type="Proteomes" id="UP000680365"/>
    </source>
</evidence>
<keyword evidence="3 5" id="KW-0694">RNA-binding</keyword>
<dbReference type="NCBIfam" id="TIGR01067">
    <property type="entry name" value="rplN_bact"/>
    <property type="match status" value="1"/>
</dbReference>
<keyword evidence="1 3" id="KW-0689">Ribosomal protein</keyword>
<evidence type="ECO:0000256" key="3">
    <source>
        <dbReference type="HAMAP-Rule" id="MF_01367"/>
    </source>
</evidence>
<dbReference type="SMART" id="SM01374">
    <property type="entry name" value="Ribosomal_L14"/>
    <property type="match status" value="1"/>
</dbReference>
<evidence type="ECO:0000256" key="2">
    <source>
        <dbReference type="ARBA" id="ARBA00023274"/>
    </source>
</evidence>
<dbReference type="RefSeq" id="WP_213348803.1">
    <property type="nucleotide sequence ID" value="NZ_JAEDAM010000020.1"/>
</dbReference>
<keyword evidence="3 5" id="KW-0699">rRNA-binding</keyword>
<sequence length="122" mass="13253">MIQNESKVKIVDNSGAKTGKVIRVLKGPFGGFATVGDKVVIAIKTANPIGQIGKGEVSWAVVVRTRKEIRRDDGTYIRFEDNAVALIDKECSPLGKRIFGPVAKELRSKGFRTVANIAEEVI</sequence>
<protein>
    <recommendedName>
        <fullName evidence="3">Large ribosomal subunit protein uL14</fullName>
    </recommendedName>
</protein>
<name>A0ABS5QMH4_9BACT</name>
<dbReference type="InterPro" id="IPR005745">
    <property type="entry name" value="Ribosomal_uL14_bac-type"/>
</dbReference>
<keyword evidence="2 3" id="KW-0687">Ribonucleoprotein</keyword>
<dbReference type="InterPro" id="IPR036853">
    <property type="entry name" value="Ribosomal_uL14_sf"/>
</dbReference>
<reference evidence="6 7" key="1">
    <citation type="journal article" date="2021" name="Nat. Commun.">
        <title>Reductive evolution and unique predatory mode in the CPR bacterium Vampirococcus lugosii.</title>
        <authorList>
            <person name="Moreira D."/>
            <person name="Zivanovic Y."/>
            <person name="Lopez-Archilla A.I."/>
            <person name="Iniesto M."/>
            <person name="Lopez-Garcia P."/>
        </authorList>
    </citation>
    <scope>NUCLEOTIDE SEQUENCE [LARGE SCALE GENOMIC DNA]</scope>
    <source>
        <strain evidence="6">Chiprana</strain>
    </source>
</reference>
<dbReference type="SUPFAM" id="SSF50193">
    <property type="entry name" value="Ribosomal protein L14"/>
    <property type="match status" value="1"/>
</dbReference>
<keyword evidence="7" id="KW-1185">Reference proteome</keyword>
<dbReference type="EMBL" id="JAEDAM010000020">
    <property type="protein sequence ID" value="MBS8121896.1"/>
    <property type="molecule type" value="Genomic_DNA"/>
</dbReference>
<dbReference type="Pfam" id="PF00238">
    <property type="entry name" value="Ribosomal_L14"/>
    <property type="match status" value="1"/>
</dbReference>
<gene>
    <name evidence="3" type="primary">rplN</name>
    <name evidence="6" type="ORF">VAMP_34n96</name>
</gene>
<comment type="subunit">
    <text evidence="3">Part of the 50S ribosomal subunit. Forms a cluster with proteins L3 and L19. In the 70S ribosome, L14 and L19 interact and together make contacts with the 16S rRNA in bridges B5 and B8.</text>
</comment>
<organism evidence="6 7">
    <name type="scientific">Candidatus Vampirococcus lugosii</name>
    <dbReference type="NCBI Taxonomy" id="2789015"/>
    <lineage>
        <taxon>Bacteria</taxon>
        <taxon>Candidatus Absconditibacteriota</taxon>
        <taxon>Vampirococcus</taxon>
    </lineage>
</organism>
<dbReference type="InterPro" id="IPR000218">
    <property type="entry name" value="Ribosomal_uL14"/>
</dbReference>
<accession>A0ABS5QMH4</accession>
<comment type="similarity">
    <text evidence="3 4">Belongs to the universal ribosomal protein uL14 family.</text>
</comment>
<evidence type="ECO:0000256" key="5">
    <source>
        <dbReference type="RuleBase" id="RU003950"/>
    </source>
</evidence>
<dbReference type="Gene3D" id="2.40.150.20">
    <property type="entry name" value="Ribosomal protein L14"/>
    <property type="match status" value="1"/>
</dbReference>
<dbReference type="PANTHER" id="PTHR11761">
    <property type="entry name" value="50S/60S RIBOSOMAL PROTEIN L14/L23"/>
    <property type="match status" value="1"/>
</dbReference>